<protein>
    <recommendedName>
        <fullName evidence="2">SMODS and SLOG-associating 2TM effector domain-containing protein</fullName>
    </recommendedName>
</protein>
<dbReference type="Pfam" id="PF18181">
    <property type="entry name" value="SLATT_1"/>
    <property type="match status" value="1"/>
</dbReference>
<feature type="transmembrane region" description="Helical" evidence="1">
    <location>
        <begin position="663"/>
        <end position="684"/>
    </location>
</feature>
<dbReference type="InterPro" id="IPR040884">
    <property type="entry name" value="SLATT_1"/>
</dbReference>
<dbReference type="OrthoDB" id="423457at2759"/>
<proteinExistence type="predicted"/>
<gene>
    <name evidence="3" type="ORF">SPIL2461_LOCUS22097</name>
</gene>
<reference evidence="3" key="1">
    <citation type="submission" date="2021-02" db="EMBL/GenBank/DDBJ databases">
        <authorList>
            <person name="Dougan E. K."/>
            <person name="Rhodes N."/>
            <person name="Thang M."/>
            <person name="Chan C."/>
        </authorList>
    </citation>
    <scope>NUCLEOTIDE SEQUENCE</scope>
</reference>
<keyword evidence="4" id="KW-1185">Reference proteome</keyword>
<evidence type="ECO:0000256" key="1">
    <source>
        <dbReference type="SAM" id="Phobius"/>
    </source>
</evidence>
<organism evidence="3 4">
    <name type="scientific">Symbiodinium pilosum</name>
    <name type="common">Dinoflagellate</name>
    <dbReference type="NCBI Taxonomy" id="2952"/>
    <lineage>
        <taxon>Eukaryota</taxon>
        <taxon>Sar</taxon>
        <taxon>Alveolata</taxon>
        <taxon>Dinophyceae</taxon>
        <taxon>Suessiales</taxon>
        <taxon>Symbiodiniaceae</taxon>
        <taxon>Symbiodinium</taxon>
    </lineage>
</organism>
<dbReference type="Proteomes" id="UP000649617">
    <property type="component" value="Unassembled WGS sequence"/>
</dbReference>
<dbReference type="AlphaFoldDB" id="A0A812XZL4"/>
<keyword evidence="1" id="KW-0472">Membrane</keyword>
<feature type="domain" description="SMODS and SLOG-associating 2TM effector" evidence="2">
    <location>
        <begin position="785"/>
        <end position="881"/>
    </location>
</feature>
<evidence type="ECO:0000259" key="2">
    <source>
        <dbReference type="Pfam" id="PF18181"/>
    </source>
</evidence>
<accession>A0A812XZL4</accession>
<dbReference type="EMBL" id="CAJNIZ010046882">
    <property type="protein sequence ID" value="CAE7758630.1"/>
    <property type="molecule type" value="Genomic_DNA"/>
</dbReference>
<keyword evidence="1" id="KW-0812">Transmembrane</keyword>
<evidence type="ECO:0000313" key="3">
    <source>
        <dbReference type="EMBL" id="CAE7758630.1"/>
    </source>
</evidence>
<keyword evidence="1" id="KW-1133">Transmembrane helix</keyword>
<feature type="transmembrane region" description="Helical" evidence="1">
    <location>
        <begin position="424"/>
        <end position="446"/>
    </location>
</feature>
<comment type="caution">
    <text evidence="3">The sequence shown here is derived from an EMBL/GenBank/DDBJ whole genome shotgun (WGS) entry which is preliminary data.</text>
</comment>
<sequence length="916" mass="104130">MVSTVECNLGELLHESRMIYFTNEQALHFSADRMPKVREALGLQEPKLLRWGSSCKRLSGIWNGRPKLKDLLPTKTVPELPEREEVVEKQLNVIAREVLLPVALQTKALIVGRSSCSLTNAFAEVSEPIQNSLGESCPFQMVIFEHAQNLHMSTVLKPDCLERKLQRTNDAWNQANFIPSLSDYYGVDPVLWPRYTLVEGAAAYFIFECLNDQNPPLHDPRAAVQFETMFLSSLRSSLPVLALWTGGDKKVLKFEALNYVTNGIPLILLDSRWLEETREEHDEIADMRLDSPVTYRTSDIAREKDCSENSEALYQAFDRLTAHAKALNEIGLYDTHIGSAMACVRAGIRKKEKIKQQRKDRKLWLHEAIVQAMLESHHNSAPTNLQHDVAHAALSAEDEKIIQATDLFIDYVAEQTWLAFMKSLLGWGVLLDVLAPHIIVVLPAWFASFLRQEIRCMLITPLDVLTTADESVTNTSLLELAIGALGACRNWQQLEAEWAKRWVQLQYYAVLNGWDASVDGIKLMKVLMQEDFHDAGVFRVRLNREELEKAGMPYEKAHVAIKEQLSSWLADVNEFNKLNKHPRAVKSDKRLWLAAYEVLKSPDVYSCKLSEHRRLKMIIQTLSRSDRLPDHSSLEGLLLLRCAWTLADAFHEKATRLKFLAKLSFGMLLLLGVLITFVTTSVWAEDLSEAEECFRGRIFAIADSALGPKDQLADHLPTDEVCIRTDGDKNKSEKLKMMNERLLANKLTVTHQRHMQYPDLAGTGPKERPCADRDSYHAPASPEEYIIWRLTPLRAFYVRRIPKVRRTRMLMQIFFMASTSATAVLAAANQTSWTPMVVAISASLASWQEFRGVDMKLERYGAVIAVLRSLLLWWQTLPEADKAKHQNGHKRTEFCLVGLCGRSVIILLHWQVISLC</sequence>
<evidence type="ECO:0000313" key="4">
    <source>
        <dbReference type="Proteomes" id="UP000649617"/>
    </source>
</evidence>
<name>A0A812XZL4_SYMPI</name>